<proteinExistence type="predicted"/>
<reference evidence="3" key="1">
    <citation type="submission" date="2021-02" db="EMBL/GenBank/DDBJ databases">
        <authorList>
            <person name="Dougan E. K."/>
            <person name="Rhodes N."/>
            <person name="Thang M."/>
            <person name="Chan C."/>
        </authorList>
    </citation>
    <scope>NUCLEOTIDE SEQUENCE</scope>
</reference>
<keyword evidence="2" id="KW-0472">Membrane</keyword>
<dbReference type="AlphaFoldDB" id="A0A813DSY3"/>
<dbReference type="EMBL" id="CAJNNV010004644">
    <property type="protein sequence ID" value="CAE8591034.1"/>
    <property type="molecule type" value="Genomic_DNA"/>
</dbReference>
<evidence type="ECO:0000313" key="4">
    <source>
        <dbReference type="Proteomes" id="UP000654075"/>
    </source>
</evidence>
<sequence length="115" mass="12024">MRQSTAERRTGGTGGRHPVADDAALSLDSLSPPGSPWEKGKSRRMNTIASRIMMALTGMLLLGVMAPVFRSPGEGGLPADSDDEDGTPSFRITLPGRQGGPAAALNSIDEVFEAE</sequence>
<feature type="region of interest" description="Disordered" evidence="1">
    <location>
        <begin position="71"/>
        <end position="106"/>
    </location>
</feature>
<comment type="caution">
    <text evidence="3">The sequence shown here is derived from an EMBL/GenBank/DDBJ whole genome shotgun (WGS) entry which is preliminary data.</text>
</comment>
<accession>A0A813DSY3</accession>
<evidence type="ECO:0000256" key="2">
    <source>
        <dbReference type="SAM" id="Phobius"/>
    </source>
</evidence>
<evidence type="ECO:0000256" key="1">
    <source>
        <dbReference type="SAM" id="MobiDB-lite"/>
    </source>
</evidence>
<feature type="region of interest" description="Disordered" evidence="1">
    <location>
        <begin position="1"/>
        <end position="43"/>
    </location>
</feature>
<name>A0A813DSY3_POLGL</name>
<keyword evidence="2" id="KW-1133">Transmembrane helix</keyword>
<feature type="transmembrane region" description="Helical" evidence="2">
    <location>
        <begin position="48"/>
        <end position="69"/>
    </location>
</feature>
<feature type="compositionally biased region" description="Basic and acidic residues" evidence="1">
    <location>
        <begin position="1"/>
        <end position="10"/>
    </location>
</feature>
<evidence type="ECO:0000313" key="3">
    <source>
        <dbReference type="EMBL" id="CAE8591034.1"/>
    </source>
</evidence>
<organism evidence="3 4">
    <name type="scientific">Polarella glacialis</name>
    <name type="common">Dinoflagellate</name>
    <dbReference type="NCBI Taxonomy" id="89957"/>
    <lineage>
        <taxon>Eukaryota</taxon>
        <taxon>Sar</taxon>
        <taxon>Alveolata</taxon>
        <taxon>Dinophyceae</taxon>
        <taxon>Suessiales</taxon>
        <taxon>Suessiaceae</taxon>
        <taxon>Polarella</taxon>
    </lineage>
</organism>
<dbReference type="Proteomes" id="UP000654075">
    <property type="component" value="Unassembled WGS sequence"/>
</dbReference>
<keyword evidence="2" id="KW-0812">Transmembrane</keyword>
<feature type="non-terminal residue" evidence="3">
    <location>
        <position position="1"/>
    </location>
</feature>
<feature type="compositionally biased region" description="Low complexity" evidence="1">
    <location>
        <begin position="21"/>
        <end position="31"/>
    </location>
</feature>
<keyword evidence="4" id="KW-1185">Reference proteome</keyword>
<protein>
    <submittedName>
        <fullName evidence="3">Uncharacterized protein</fullName>
    </submittedName>
</protein>
<gene>
    <name evidence="3" type="ORF">PGLA1383_LOCUS9728</name>
</gene>